<dbReference type="Proteomes" id="UP000177057">
    <property type="component" value="Unassembled WGS sequence"/>
</dbReference>
<dbReference type="CDD" id="cd02440">
    <property type="entry name" value="AdoMet_MTases"/>
    <property type="match status" value="1"/>
</dbReference>
<protein>
    <recommendedName>
        <fullName evidence="3">Methyltransferase type 11 domain-containing protein</fullName>
    </recommendedName>
</protein>
<dbReference type="EMBL" id="MFDV01000010">
    <property type="protein sequence ID" value="OGE72245.1"/>
    <property type="molecule type" value="Genomic_DNA"/>
</dbReference>
<gene>
    <name evidence="1" type="ORF">A3H40_02595</name>
</gene>
<dbReference type="SUPFAM" id="SSF53335">
    <property type="entry name" value="S-adenosyl-L-methionine-dependent methyltransferases"/>
    <property type="match status" value="1"/>
</dbReference>
<dbReference type="InterPro" id="IPR029063">
    <property type="entry name" value="SAM-dependent_MTases_sf"/>
</dbReference>
<name>A0A1F5N3M7_9BACT</name>
<evidence type="ECO:0000313" key="1">
    <source>
        <dbReference type="EMBL" id="OGE72245.1"/>
    </source>
</evidence>
<accession>A0A1F5N3M7</accession>
<reference evidence="1 2" key="1">
    <citation type="journal article" date="2016" name="Nat. Commun.">
        <title>Thousands of microbial genomes shed light on interconnected biogeochemical processes in an aquifer system.</title>
        <authorList>
            <person name="Anantharaman K."/>
            <person name="Brown C.T."/>
            <person name="Hug L.A."/>
            <person name="Sharon I."/>
            <person name="Castelle C.J."/>
            <person name="Probst A.J."/>
            <person name="Thomas B.C."/>
            <person name="Singh A."/>
            <person name="Wilkins M.J."/>
            <person name="Karaoz U."/>
            <person name="Brodie E.L."/>
            <person name="Williams K.H."/>
            <person name="Hubbard S.S."/>
            <person name="Banfield J.F."/>
        </authorList>
    </citation>
    <scope>NUCLEOTIDE SEQUENCE [LARGE SCALE GENOMIC DNA]</scope>
</reference>
<dbReference type="Pfam" id="PF13489">
    <property type="entry name" value="Methyltransf_23"/>
    <property type="match status" value="1"/>
</dbReference>
<dbReference type="AlphaFoldDB" id="A0A1F5N3M7"/>
<sequence>MAYTFHIKNKKLMKHGVEVFDKQYFGHFFKKYDLRELMYYYRFFHGWIRFLERFLPIKSGNGKKVLEIGCGIGAFARFFYERGFDVEATDISEYILKKAKKNQPNIDFKILDVEKNTLLENKFDYIFALEVMEHLKNPVKALKNSKKMLKKGGTLVFSTPYPTKETLADPFHINIQLPEFWITEGKKSGFKNVEVKYVSFIPYLYRFHSFFSRVIPFRIDSHFVNSTCFYIFKK</sequence>
<organism evidence="1 2">
    <name type="scientific">Candidatus Daviesbacteria bacterium RIFCSPLOWO2_02_FULL_38_15</name>
    <dbReference type="NCBI Taxonomy" id="1797794"/>
    <lineage>
        <taxon>Bacteria</taxon>
        <taxon>Candidatus Daviesiibacteriota</taxon>
    </lineage>
</organism>
<dbReference type="PANTHER" id="PTHR43861">
    <property type="entry name" value="TRANS-ACONITATE 2-METHYLTRANSFERASE-RELATED"/>
    <property type="match status" value="1"/>
</dbReference>
<dbReference type="Gene3D" id="3.40.50.150">
    <property type="entry name" value="Vaccinia Virus protein VP39"/>
    <property type="match status" value="1"/>
</dbReference>
<proteinExistence type="predicted"/>
<comment type="caution">
    <text evidence="1">The sequence shown here is derived from an EMBL/GenBank/DDBJ whole genome shotgun (WGS) entry which is preliminary data.</text>
</comment>
<dbReference type="STRING" id="1797794.A3H40_02595"/>
<evidence type="ECO:0000313" key="2">
    <source>
        <dbReference type="Proteomes" id="UP000177057"/>
    </source>
</evidence>
<evidence type="ECO:0008006" key="3">
    <source>
        <dbReference type="Google" id="ProtNLM"/>
    </source>
</evidence>